<dbReference type="PANTHER" id="PTHR10039:SF14">
    <property type="entry name" value="NACHT DOMAIN-CONTAINING PROTEIN"/>
    <property type="match status" value="1"/>
</dbReference>
<dbReference type="PANTHER" id="PTHR10039">
    <property type="entry name" value="AMELOGENIN"/>
    <property type="match status" value="1"/>
</dbReference>
<dbReference type="InterPro" id="IPR015943">
    <property type="entry name" value="WD40/YVTN_repeat-like_dom_sf"/>
</dbReference>
<evidence type="ECO:0000313" key="1">
    <source>
        <dbReference type="EMBL" id="KAF2189399.1"/>
    </source>
</evidence>
<dbReference type="SUPFAM" id="SSF82171">
    <property type="entry name" value="DPP6 N-terminal domain-like"/>
    <property type="match status" value="2"/>
</dbReference>
<sequence length="1017" mass="114933">MKKKPRSLIGFRKLIETACSPLVEVRDDGLVQLTHHTTKEYLSSRSKYLVEICRPAETFSSLSLPTDPYEMLLHSCLSYLNLAVFADPLLRHNKRFTVKDVAEVRSLHPLLDYISNNWLHHMRLCENVSYKAVRDFVEGPQATTWIEAVLTLQGGVQKLASIVQPASSFMSLRTRFNGLNEDAMFIQCWLDGLQKVIFKWAGTLNQTPSEIHHLHLSGIFKLAPQSKIERQVTTTLSDPVKPNPNLRPIPMSGNFILREPYLYVFSGGASHWGSFLVRYHWPSMQALGELQYPPSSDYHSWVPEVQMSPSGQYLSAVKVSATSIILALWKVSEEGFEDMSWTANGIVDTVTVEKGTLMLAHLPNFEGPAFSRSARYCAFSADDRVLYTPGAAYNIITGEKAAVPRCCTDAEVSCATWSVHGDRIACIRSKATLEVFANADRLVASFHNERIEASRIADFSRSARYLLLVTPEKWQYSVYDVQTRTLSELPIPNFSLGQDSISLRNYDENYTILSHAFSPCEKYAYSFVDDLNHIFTCFFTIWDRASGQILFAHAVRSNSEYRPRAVSYDPELPGVLHVLMQSNGEGVNSNSERGFIRIDVSDSNTLDALVALSSPGALFNYDISVGPRNGFVHVREWRRQRKGGNEMVRIMKWDLTETPPKLRETITVPRVREGWIDGYSQSNGHYGNPVWLCKDSELCLVGGRLFANSPGSYNPTPIHVYDPNVVWNRLTTKPKLDLSKSDTMKNIKEDCYWSFLSPDESMVCFYCSGVYVAVFSTTSSELMWFHQYTKHDRYSQNKPIFHPSEPVLAWKEKWGEDKTYSKGGMFVAHCDGIENKPMLLKDSNENSRGTYIFSPDGASLFVGCMTRNEKSELLIALSSFSLSTLSLVSRIVVSDPVAPPPYCNAAYSRDSNMVLYNGEVAFLVNFDYKIVLAMADWDGTVRWKVVASRPGPPELAPATVVSAWRKRDELDDKGRKGRLDLVLVDQGYGDPIVINTWDAREGEWDEVRKMELRDLID</sequence>
<evidence type="ECO:0000313" key="2">
    <source>
        <dbReference type="Proteomes" id="UP000800200"/>
    </source>
</evidence>
<dbReference type="AlphaFoldDB" id="A0A6A6EFS2"/>
<organism evidence="1 2">
    <name type="scientific">Zopfia rhizophila CBS 207.26</name>
    <dbReference type="NCBI Taxonomy" id="1314779"/>
    <lineage>
        <taxon>Eukaryota</taxon>
        <taxon>Fungi</taxon>
        <taxon>Dikarya</taxon>
        <taxon>Ascomycota</taxon>
        <taxon>Pezizomycotina</taxon>
        <taxon>Dothideomycetes</taxon>
        <taxon>Dothideomycetes incertae sedis</taxon>
        <taxon>Zopfiaceae</taxon>
        <taxon>Zopfia</taxon>
    </lineage>
</organism>
<dbReference type="Proteomes" id="UP000800200">
    <property type="component" value="Unassembled WGS sequence"/>
</dbReference>
<gene>
    <name evidence="1" type="ORF">K469DRAFT_64389</name>
</gene>
<name>A0A6A6EFS2_9PEZI</name>
<proteinExistence type="predicted"/>
<reference evidence="1" key="1">
    <citation type="journal article" date="2020" name="Stud. Mycol.">
        <title>101 Dothideomycetes genomes: a test case for predicting lifestyles and emergence of pathogens.</title>
        <authorList>
            <person name="Haridas S."/>
            <person name="Albert R."/>
            <person name="Binder M."/>
            <person name="Bloem J."/>
            <person name="Labutti K."/>
            <person name="Salamov A."/>
            <person name="Andreopoulos B."/>
            <person name="Baker S."/>
            <person name="Barry K."/>
            <person name="Bills G."/>
            <person name="Bluhm B."/>
            <person name="Cannon C."/>
            <person name="Castanera R."/>
            <person name="Culley D."/>
            <person name="Daum C."/>
            <person name="Ezra D."/>
            <person name="Gonzalez J."/>
            <person name="Henrissat B."/>
            <person name="Kuo A."/>
            <person name="Liang C."/>
            <person name="Lipzen A."/>
            <person name="Lutzoni F."/>
            <person name="Magnuson J."/>
            <person name="Mondo S."/>
            <person name="Nolan M."/>
            <person name="Ohm R."/>
            <person name="Pangilinan J."/>
            <person name="Park H.-J."/>
            <person name="Ramirez L."/>
            <person name="Alfaro M."/>
            <person name="Sun H."/>
            <person name="Tritt A."/>
            <person name="Yoshinaga Y."/>
            <person name="Zwiers L.-H."/>
            <person name="Turgeon B."/>
            <person name="Goodwin S."/>
            <person name="Spatafora J."/>
            <person name="Crous P."/>
            <person name="Grigoriev I."/>
        </authorList>
    </citation>
    <scope>NUCLEOTIDE SEQUENCE</scope>
    <source>
        <strain evidence="1">CBS 207.26</strain>
    </source>
</reference>
<dbReference type="Gene3D" id="2.130.10.10">
    <property type="entry name" value="YVTN repeat-like/Quinoprotein amine dehydrogenase"/>
    <property type="match status" value="1"/>
</dbReference>
<accession>A0A6A6EFS2</accession>
<dbReference type="EMBL" id="ML994621">
    <property type="protein sequence ID" value="KAF2189399.1"/>
    <property type="molecule type" value="Genomic_DNA"/>
</dbReference>
<keyword evidence="2" id="KW-1185">Reference proteome</keyword>
<protein>
    <submittedName>
        <fullName evidence="1">Uncharacterized protein</fullName>
    </submittedName>
</protein>